<dbReference type="PANTHER" id="PTHR10098:SF108">
    <property type="entry name" value="TETRATRICOPEPTIDE REPEAT PROTEIN 28"/>
    <property type="match status" value="1"/>
</dbReference>
<keyword evidence="1" id="KW-0802">TPR repeat</keyword>
<dbReference type="EMBL" id="ATBP01003004">
    <property type="protein sequence ID" value="ETR65265.1"/>
    <property type="molecule type" value="Genomic_DNA"/>
</dbReference>
<sequence length="292" mass="33978">PLDIQSKAVAIDMKEFSPDISFTHFITQKVKENDTRSIIVIKHLNHISKYYPSKEVDVARVLNFSREFLSDLQKIIIFILPEHFVNILIKYAKDFYDFVVTTYAFNTYGDIRIESDEELKPNTAYLDNRREFKQYLLTHCKTQKERLKIIGDIASIEFLKGNLQGAIRQYSEKLIIIEALGDQRERAVTLGDIARIKVSQGEVDEALRHYQEALNIFEELGDQRSRAVCLRNIARIRLGRGEIDKALLLHQDGLNVFNELGYQREKAITLGDIARIKNEAKWMKRSDCIRRL</sequence>
<reference evidence="3" key="1">
    <citation type="submission" date="2012-11" db="EMBL/GenBank/DDBJ databases">
        <authorList>
            <person name="Lucero-Rivera Y.E."/>
            <person name="Tovar-Ramirez D."/>
        </authorList>
    </citation>
    <scope>NUCLEOTIDE SEQUENCE [LARGE SCALE GENOMIC DNA]</scope>
    <source>
        <strain evidence="3">Araruama</strain>
    </source>
</reference>
<proteinExistence type="predicted"/>
<dbReference type="Proteomes" id="UP000189670">
    <property type="component" value="Unassembled WGS sequence"/>
</dbReference>
<dbReference type="SMART" id="SM00028">
    <property type="entry name" value="TPR"/>
    <property type="match status" value="2"/>
</dbReference>
<evidence type="ECO:0000313" key="2">
    <source>
        <dbReference type="EMBL" id="ETR65265.1"/>
    </source>
</evidence>
<feature type="repeat" description="TPR" evidence="1">
    <location>
        <begin position="187"/>
        <end position="220"/>
    </location>
</feature>
<dbReference type="Gene3D" id="1.25.40.10">
    <property type="entry name" value="Tetratricopeptide repeat domain"/>
    <property type="match status" value="1"/>
</dbReference>
<dbReference type="PANTHER" id="PTHR10098">
    <property type="entry name" value="RAPSYN-RELATED"/>
    <property type="match status" value="1"/>
</dbReference>
<feature type="non-terminal residue" evidence="2">
    <location>
        <position position="1"/>
    </location>
</feature>
<accession>A0A1V1NRR8</accession>
<dbReference type="InterPro" id="IPR011990">
    <property type="entry name" value="TPR-like_helical_dom_sf"/>
</dbReference>
<dbReference type="SUPFAM" id="SSF48452">
    <property type="entry name" value="TPR-like"/>
    <property type="match status" value="1"/>
</dbReference>
<evidence type="ECO:0000313" key="3">
    <source>
        <dbReference type="Proteomes" id="UP000189670"/>
    </source>
</evidence>
<dbReference type="PROSITE" id="PS50005">
    <property type="entry name" value="TPR"/>
    <property type="match status" value="1"/>
</dbReference>
<dbReference type="AlphaFoldDB" id="A0A1V1NRR8"/>
<dbReference type="InterPro" id="IPR019734">
    <property type="entry name" value="TPR_rpt"/>
</dbReference>
<evidence type="ECO:0000256" key="1">
    <source>
        <dbReference type="PROSITE-ProRule" id="PRU00339"/>
    </source>
</evidence>
<name>A0A1V1NRR8_9BACT</name>
<protein>
    <submittedName>
        <fullName evidence="2">Uncharacterized protein</fullName>
    </submittedName>
</protein>
<feature type="non-terminal residue" evidence="2">
    <location>
        <position position="292"/>
    </location>
</feature>
<comment type="caution">
    <text evidence="2">The sequence shown here is derived from an EMBL/GenBank/DDBJ whole genome shotgun (WGS) entry which is preliminary data.</text>
</comment>
<gene>
    <name evidence="2" type="ORF">OMM_14528</name>
</gene>
<organism evidence="2 3">
    <name type="scientific">Candidatus Magnetoglobus multicellularis str. Araruama</name>
    <dbReference type="NCBI Taxonomy" id="890399"/>
    <lineage>
        <taxon>Bacteria</taxon>
        <taxon>Pseudomonadati</taxon>
        <taxon>Thermodesulfobacteriota</taxon>
        <taxon>Desulfobacteria</taxon>
        <taxon>Desulfobacterales</taxon>
        <taxon>Desulfobacteraceae</taxon>
        <taxon>Candidatus Magnetoglobus</taxon>
    </lineage>
</organism>
<dbReference type="Pfam" id="PF13424">
    <property type="entry name" value="TPR_12"/>
    <property type="match status" value="1"/>
</dbReference>